<accession>A0A5N6E7G5</accession>
<organism evidence="1 2">
    <name type="scientific">Aspergillus novoparasiticus</name>
    <dbReference type="NCBI Taxonomy" id="986946"/>
    <lineage>
        <taxon>Eukaryota</taxon>
        <taxon>Fungi</taxon>
        <taxon>Dikarya</taxon>
        <taxon>Ascomycota</taxon>
        <taxon>Pezizomycotina</taxon>
        <taxon>Eurotiomycetes</taxon>
        <taxon>Eurotiomycetidae</taxon>
        <taxon>Eurotiales</taxon>
        <taxon>Aspergillaceae</taxon>
        <taxon>Aspergillus</taxon>
        <taxon>Aspergillus subgen. Circumdati</taxon>
    </lineage>
</organism>
<name>A0A5N6E7G5_9EURO</name>
<sequence>MDAKFPRRPNDALLLDQIREKITKEKRPLFTFLNGDRFEDLFADHPQDKGGLPSLSRGARKCERLRYLIEVYIHTKKFVAEYPEHNTIKENEEFWDNVSNPGYRQHGGMKKFAEKYGYPINQTRKVLSRGGKIRAIESELGEPAVLLLLIPVIPMLDRLSYNGARELGSQLGCESADLLSMGQTLHKKWEVYVRNLEAWLFVD</sequence>
<reference evidence="1 2" key="1">
    <citation type="submission" date="2019-04" db="EMBL/GenBank/DDBJ databases">
        <title>Fungal friends and foes A comparative genomics study of 23 Aspergillus species from section Flavi.</title>
        <authorList>
            <consortium name="DOE Joint Genome Institute"/>
            <person name="Kjaerbolling I."/>
            <person name="Vesth T.C."/>
            <person name="Frisvad J.C."/>
            <person name="Nybo J.L."/>
            <person name="Theobald S."/>
            <person name="Kildgaard S."/>
            <person name="Petersen T.I."/>
            <person name="Kuo A."/>
            <person name="Sato A."/>
            <person name="Lyhne E.K."/>
            <person name="Kogle M.E."/>
            <person name="Wiebenga A."/>
            <person name="Kun R.S."/>
            <person name="Lubbers R.J."/>
            <person name="Makela M.R."/>
            <person name="Barry K."/>
            <person name="Chovatia M."/>
            <person name="Clum A."/>
            <person name="Daum C."/>
            <person name="Haridas S."/>
            <person name="He G."/>
            <person name="LaButti K."/>
            <person name="Lipzen A."/>
            <person name="Mondo S."/>
            <person name="Pangilinan J."/>
            <person name="Riley R."/>
            <person name="Salamov A."/>
            <person name="Simmons B.A."/>
            <person name="Magnuson J.K."/>
            <person name="Henrissat B."/>
            <person name="Mortensen U.H."/>
            <person name="Larsen T.O."/>
            <person name="De vries R.P."/>
            <person name="Grigoriev I.V."/>
            <person name="Machida M."/>
            <person name="Baker S.E."/>
            <person name="Andersen M.R."/>
        </authorList>
    </citation>
    <scope>NUCLEOTIDE SEQUENCE [LARGE SCALE GENOMIC DNA]</scope>
    <source>
        <strain evidence="1 2">CBS 126849</strain>
    </source>
</reference>
<proteinExistence type="predicted"/>
<keyword evidence="2" id="KW-1185">Reference proteome</keyword>
<protein>
    <submittedName>
        <fullName evidence="1">Uncharacterized protein</fullName>
    </submittedName>
</protein>
<dbReference type="Proteomes" id="UP000326799">
    <property type="component" value="Unassembled WGS sequence"/>
</dbReference>
<dbReference type="AlphaFoldDB" id="A0A5N6E7G5"/>
<gene>
    <name evidence="1" type="ORF">BDV33DRAFT_185130</name>
</gene>
<evidence type="ECO:0000313" key="1">
    <source>
        <dbReference type="EMBL" id="KAB8213259.1"/>
    </source>
</evidence>
<dbReference type="EMBL" id="ML733653">
    <property type="protein sequence ID" value="KAB8213259.1"/>
    <property type="molecule type" value="Genomic_DNA"/>
</dbReference>
<evidence type="ECO:0000313" key="2">
    <source>
        <dbReference type="Proteomes" id="UP000326799"/>
    </source>
</evidence>